<protein>
    <recommendedName>
        <fullName evidence="5">MYND-type domain-containing protein</fullName>
    </recommendedName>
</protein>
<evidence type="ECO:0000256" key="3">
    <source>
        <dbReference type="ARBA" id="ARBA00022833"/>
    </source>
</evidence>
<organism evidence="6 7">
    <name type="scientific">Coprinopsis cinerea (strain Okayama-7 / 130 / ATCC MYA-4618 / FGSC 9003)</name>
    <name type="common">Inky cap fungus</name>
    <name type="synonym">Hormographiella aspergillata</name>
    <dbReference type="NCBI Taxonomy" id="240176"/>
    <lineage>
        <taxon>Eukaryota</taxon>
        <taxon>Fungi</taxon>
        <taxon>Dikarya</taxon>
        <taxon>Basidiomycota</taxon>
        <taxon>Agaricomycotina</taxon>
        <taxon>Agaricomycetes</taxon>
        <taxon>Agaricomycetidae</taxon>
        <taxon>Agaricales</taxon>
        <taxon>Agaricineae</taxon>
        <taxon>Psathyrellaceae</taxon>
        <taxon>Coprinopsis</taxon>
    </lineage>
</organism>
<dbReference type="GeneID" id="6015382"/>
<dbReference type="KEGG" id="cci:CC1G_08952"/>
<dbReference type="Gene3D" id="6.10.140.2220">
    <property type="match status" value="1"/>
</dbReference>
<keyword evidence="7" id="KW-1185">Reference proteome</keyword>
<dbReference type="RefSeq" id="XP_001838788.1">
    <property type="nucleotide sequence ID" value="XM_001838736.1"/>
</dbReference>
<dbReference type="Pfam" id="PF01753">
    <property type="entry name" value="zf-MYND"/>
    <property type="match status" value="1"/>
</dbReference>
<gene>
    <name evidence="6" type="ORF">CC1G_08952</name>
</gene>
<dbReference type="Proteomes" id="UP000001861">
    <property type="component" value="Unassembled WGS sequence"/>
</dbReference>
<dbReference type="InterPro" id="IPR002893">
    <property type="entry name" value="Znf_MYND"/>
</dbReference>
<dbReference type="SUPFAM" id="SSF144232">
    <property type="entry name" value="HIT/MYND zinc finger-like"/>
    <property type="match status" value="1"/>
</dbReference>
<dbReference type="GO" id="GO:0008270">
    <property type="term" value="F:zinc ion binding"/>
    <property type="evidence" value="ECO:0007669"/>
    <property type="project" value="UniProtKB-KW"/>
</dbReference>
<evidence type="ECO:0000256" key="4">
    <source>
        <dbReference type="PROSITE-ProRule" id="PRU00134"/>
    </source>
</evidence>
<accession>A8P4Q5</accession>
<name>A8P4Q5_COPC7</name>
<dbReference type="AlphaFoldDB" id="A8P4Q5"/>
<evidence type="ECO:0000313" key="6">
    <source>
        <dbReference type="EMBL" id="EAU83015.1"/>
    </source>
</evidence>
<evidence type="ECO:0000256" key="1">
    <source>
        <dbReference type="ARBA" id="ARBA00022723"/>
    </source>
</evidence>
<sequence length="617" mass="71030">MPLWDRSQGKRPSTAAKSATAETYPTLIGRVTDGDLDAIDTVLERWPKFSNDRKTAVCAAVLRHLDAPFPSPSFLNTSERRKTLERSAGALDVFHNLIVSAKADSSESFMNDASRIAIEHLEPIISWHRFTTLRGLHTMSNLLYLLFDLISLTEDLQLALLSSRCAMDALVTFASSSIDLMAHDDLPELFLYLLHHCTTHKVSQRLLFDAILDSPRSSQRRFLANVVSLIDFASIAVAKAPKSGRKPIDLVRFFIFLQATFDNFSKEWKFSPFLLEQGYIAKYLDLVLGDLPRIRRLADRWEDVPPMLDANLLLATFKWTHFHRAHTSKLIHQVVQGGLLVRAIELLTLARGEADVNVLDTIISHITGYLPFSDRLWTALEFWDDYIDESLVECLMNPEEPGHETWTKFITSVEIQRYVMDAQESCPVTWVNCQNMSHLDPAYSNPNSDDDDIKSCSQCHSVVYCSDECQREDWKRVHRFECDNLRDAHYELKKERLWVPWYVRLRTMAASSRIVPTFYHRGFAREEGAESIHVVGFFANDGHDILPLEKYYAQARGFKGWSPNRFERIVEEVVSRDMRLYSFLFPFGFSRIHMLCIFDRGIGEKEPRMHHVMSLLE</sequence>
<proteinExistence type="predicted"/>
<keyword evidence="2 4" id="KW-0863">Zinc-finger</keyword>
<dbReference type="InParanoid" id="A8P4Q5"/>
<dbReference type="PROSITE" id="PS50865">
    <property type="entry name" value="ZF_MYND_2"/>
    <property type="match status" value="1"/>
</dbReference>
<dbReference type="VEuPathDB" id="FungiDB:CC1G_08952"/>
<evidence type="ECO:0000313" key="7">
    <source>
        <dbReference type="Proteomes" id="UP000001861"/>
    </source>
</evidence>
<evidence type="ECO:0000256" key="2">
    <source>
        <dbReference type="ARBA" id="ARBA00022771"/>
    </source>
</evidence>
<keyword evidence="1" id="KW-0479">Metal-binding</keyword>
<dbReference type="OrthoDB" id="432970at2759"/>
<keyword evidence="3" id="KW-0862">Zinc</keyword>
<dbReference type="EMBL" id="AACS02000011">
    <property type="protein sequence ID" value="EAU83015.1"/>
    <property type="molecule type" value="Genomic_DNA"/>
</dbReference>
<reference evidence="6 7" key="1">
    <citation type="journal article" date="2010" name="Proc. Natl. Acad. Sci. U.S.A.">
        <title>Insights into evolution of multicellular fungi from the assembled chromosomes of the mushroom Coprinopsis cinerea (Coprinus cinereus).</title>
        <authorList>
            <person name="Stajich J.E."/>
            <person name="Wilke S.K."/>
            <person name="Ahren D."/>
            <person name="Au C.H."/>
            <person name="Birren B.W."/>
            <person name="Borodovsky M."/>
            <person name="Burns C."/>
            <person name="Canback B."/>
            <person name="Casselton L.A."/>
            <person name="Cheng C.K."/>
            <person name="Deng J."/>
            <person name="Dietrich F.S."/>
            <person name="Fargo D.C."/>
            <person name="Farman M.L."/>
            <person name="Gathman A.C."/>
            <person name="Goldberg J."/>
            <person name="Guigo R."/>
            <person name="Hoegger P.J."/>
            <person name="Hooker J.B."/>
            <person name="Huggins A."/>
            <person name="James T.Y."/>
            <person name="Kamada T."/>
            <person name="Kilaru S."/>
            <person name="Kodira C."/>
            <person name="Kues U."/>
            <person name="Kupfer D."/>
            <person name="Kwan H.S."/>
            <person name="Lomsadze A."/>
            <person name="Li W."/>
            <person name="Lilly W.W."/>
            <person name="Ma L.J."/>
            <person name="Mackey A.J."/>
            <person name="Manning G."/>
            <person name="Martin F."/>
            <person name="Muraguchi H."/>
            <person name="Natvig D.O."/>
            <person name="Palmerini H."/>
            <person name="Ramesh M.A."/>
            <person name="Rehmeyer C.J."/>
            <person name="Roe B.A."/>
            <person name="Shenoy N."/>
            <person name="Stanke M."/>
            <person name="Ter-Hovhannisyan V."/>
            <person name="Tunlid A."/>
            <person name="Velagapudi R."/>
            <person name="Vision T.J."/>
            <person name="Zeng Q."/>
            <person name="Zolan M.E."/>
            <person name="Pukkila P.J."/>
        </authorList>
    </citation>
    <scope>NUCLEOTIDE SEQUENCE [LARGE SCALE GENOMIC DNA]</scope>
    <source>
        <strain evidence="7">Okayama-7 / 130 / ATCC MYA-4618 / FGSC 9003</strain>
    </source>
</reference>
<evidence type="ECO:0000259" key="5">
    <source>
        <dbReference type="PROSITE" id="PS50865"/>
    </source>
</evidence>
<feature type="domain" description="MYND-type" evidence="5">
    <location>
        <begin position="433"/>
        <end position="482"/>
    </location>
</feature>
<comment type="caution">
    <text evidence="6">The sequence shown here is derived from an EMBL/GenBank/DDBJ whole genome shotgun (WGS) entry which is preliminary data.</text>
</comment>